<dbReference type="AlphaFoldDB" id="A0A8J4Q4B9"/>
<comment type="caution">
    <text evidence="8">The sequence shown here is derived from an EMBL/GenBank/DDBJ whole genome shotgun (WGS) entry which is preliminary data.</text>
</comment>
<gene>
    <name evidence="6" type="primary">MED6</name>
    <name evidence="8" type="ORF">CYY_000089</name>
</gene>
<dbReference type="InterPro" id="IPR007018">
    <property type="entry name" value="Mediator_Med6"/>
</dbReference>
<keyword evidence="3 6" id="KW-0805">Transcription regulation</keyword>
<sequence>MMDNQSVSGGTSNSYNETTINKIMEKEEPDLTQVMWRDPLWLQMFPLNAQTVLSYFYYSQFYDKSCNNEILKMQRLELSSLKTMIGIEYELAHFVEPGFYVIAKQNRVSPTDAVIQTLYYVINGNIYQSPYLRSVFTSRISQSLYHLSEAFSNISSTINWDITSGYSMNLDPNKQQEKSKLAAYSRKQIEDTKRLDVLINSLFQKFPIIPKPMVDNQPQQPSPILVPHITGIAPPVQNIASPPQQQPQPQQPPQ</sequence>
<comment type="function">
    <text evidence="6">Component of the Mediator complex, a coactivator involved in the regulated transcription of nearly all RNA polymerase II-dependent genes. Mediator functions as a bridge to convey information from gene-specific regulatory proteins to the basal RNA polymerase II transcription machinery. Mediator is recruited to promoters by direct interactions with regulatory proteins and serves as a scaffold for the assembly of a functional preinitiation complex with RNA polymerase II and the general transcription factors.</text>
</comment>
<dbReference type="Gene3D" id="3.10.450.580">
    <property type="entry name" value="Mediator complex, subunit Med6"/>
    <property type="match status" value="1"/>
</dbReference>
<dbReference type="InterPro" id="IPR038566">
    <property type="entry name" value="Mediator_Med6_sf"/>
</dbReference>
<dbReference type="EMBL" id="AJWJ01000002">
    <property type="protein sequence ID" value="KAF2078589.1"/>
    <property type="molecule type" value="Genomic_DNA"/>
</dbReference>
<comment type="subcellular location">
    <subcellularLocation>
        <location evidence="1 6">Nucleus</location>
    </subcellularLocation>
</comment>
<keyword evidence="9" id="KW-1185">Reference proteome</keyword>
<feature type="region of interest" description="Disordered" evidence="7">
    <location>
        <begin position="233"/>
        <end position="254"/>
    </location>
</feature>
<feature type="compositionally biased region" description="Pro residues" evidence="7">
    <location>
        <begin position="244"/>
        <end position="254"/>
    </location>
</feature>
<evidence type="ECO:0000256" key="6">
    <source>
        <dbReference type="RuleBase" id="RU364143"/>
    </source>
</evidence>
<dbReference type="GO" id="GO:0006357">
    <property type="term" value="P:regulation of transcription by RNA polymerase II"/>
    <property type="evidence" value="ECO:0007669"/>
    <property type="project" value="InterPro"/>
</dbReference>
<protein>
    <recommendedName>
        <fullName evidence="6">Mediator of RNA polymerase II transcription subunit 6</fullName>
    </recommendedName>
    <alternativeName>
        <fullName evidence="6">Mediator complex subunit 6</fullName>
    </alternativeName>
</protein>
<dbReference type="Pfam" id="PF04934">
    <property type="entry name" value="Med6"/>
    <property type="match status" value="1"/>
</dbReference>
<accession>A0A8J4Q4B9</accession>
<keyword evidence="6" id="KW-0010">Activator</keyword>
<comment type="subunit">
    <text evidence="6">Component of the Mediator complex.</text>
</comment>
<evidence type="ECO:0000256" key="4">
    <source>
        <dbReference type="ARBA" id="ARBA00023163"/>
    </source>
</evidence>
<dbReference type="GO" id="GO:0016592">
    <property type="term" value="C:mediator complex"/>
    <property type="evidence" value="ECO:0007669"/>
    <property type="project" value="InterPro"/>
</dbReference>
<evidence type="ECO:0000256" key="7">
    <source>
        <dbReference type="SAM" id="MobiDB-lite"/>
    </source>
</evidence>
<comment type="similarity">
    <text evidence="2 6">Belongs to the Mediator complex subunit 6 family.</text>
</comment>
<evidence type="ECO:0000313" key="9">
    <source>
        <dbReference type="Proteomes" id="UP000695562"/>
    </source>
</evidence>
<name>A0A8J4Q4B9_9MYCE</name>
<keyword evidence="5 6" id="KW-0539">Nucleus</keyword>
<reference evidence="8" key="1">
    <citation type="submission" date="2020-01" db="EMBL/GenBank/DDBJ databases">
        <title>Development of genomics and gene disruption for Polysphondylium violaceum indicates a role for the polyketide synthase stlB in stalk morphogenesis.</title>
        <authorList>
            <person name="Narita B."/>
            <person name="Kawabe Y."/>
            <person name="Kin K."/>
            <person name="Saito T."/>
            <person name="Gibbs R."/>
            <person name="Kuspa A."/>
            <person name="Muzny D."/>
            <person name="Queller D."/>
            <person name="Richards S."/>
            <person name="Strassman J."/>
            <person name="Sucgang R."/>
            <person name="Worley K."/>
            <person name="Schaap P."/>
        </authorList>
    </citation>
    <scope>NUCLEOTIDE SEQUENCE</scope>
    <source>
        <strain evidence="8">QSvi11</strain>
    </source>
</reference>
<evidence type="ECO:0000313" key="8">
    <source>
        <dbReference type="EMBL" id="KAF2078589.1"/>
    </source>
</evidence>
<evidence type="ECO:0000256" key="1">
    <source>
        <dbReference type="ARBA" id="ARBA00004123"/>
    </source>
</evidence>
<keyword evidence="4 6" id="KW-0804">Transcription</keyword>
<organism evidence="8 9">
    <name type="scientific">Polysphondylium violaceum</name>
    <dbReference type="NCBI Taxonomy" id="133409"/>
    <lineage>
        <taxon>Eukaryota</taxon>
        <taxon>Amoebozoa</taxon>
        <taxon>Evosea</taxon>
        <taxon>Eumycetozoa</taxon>
        <taxon>Dictyostelia</taxon>
        <taxon>Dictyosteliales</taxon>
        <taxon>Dictyosteliaceae</taxon>
        <taxon>Polysphondylium</taxon>
    </lineage>
</organism>
<dbReference type="PANTHER" id="PTHR13104">
    <property type="entry name" value="MED-6-RELATED"/>
    <property type="match status" value="1"/>
</dbReference>
<evidence type="ECO:0000256" key="3">
    <source>
        <dbReference type="ARBA" id="ARBA00023015"/>
    </source>
</evidence>
<dbReference type="GO" id="GO:0003712">
    <property type="term" value="F:transcription coregulator activity"/>
    <property type="evidence" value="ECO:0007669"/>
    <property type="project" value="InterPro"/>
</dbReference>
<proteinExistence type="inferred from homology"/>
<evidence type="ECO:0000256" key="2">
    <source>
        <dbReference type="ARBA" id="ARBA00007526"/>
    </source>
</evidence>
<dbReference type="OrthoDB" id="344220at2759"/>
<dbReference type="Proteomes" id="UP000695562">
    <property type="component" value="Unassembled WGS sequence"/>
</dbReference>
<evidence type="ECO:0000256" key="5">
    <source>
        <dbReference type="ARBA" id="ARBA00023242"/>
    </source>
</evidence>